<name>A0A392N7E8_9FABA</name>
<gene>
    <name evidence="1" type="ORF">A2U01_0015374</name>
</gene>
<comment type="caution">
    <text evidence="1">The sequence shown here is derived from an EMBL/GenBank/DDBJ whole genome shotgun (WGS) entry which is preliminary data.</text>
</comment>
<evidence type="ECO:0000313" key="2">
    <source>
        <dbReference type="Proteomes" id="UP000265520"/>
    </source>
</evidence>
<keyword evidence="2" id="KW-1185">Reference proteome</keyword>
<sequence>MLGRARISTSTLNKLILHK</sequence>
<dbReference type="AlphaFoldDB" id="A0A392N7E8"/>
<proteinExistence type="predicted"/>
<accession>A0A392N7E8</accession>
<evidence type="ECO:0000313" key="1">
    <source>
        <dbReference type="EMBL" id="MCH94414.1"/>
    </source>
</evidence>
<protein>
    <submittedName>
        <fullName evidence="1">Uncharacterized protein</fullName>
    </submittedName>
</protein>
<dbReference type="Proteomes" id="UP000265520">
    <property type="component" value="Unassembled WGS sequence"/>
</dbReference>
<organism evidence="1 2">
    <name type="scientific">Trifolium medium</name>
    <dbReference type="NCBI Taxonomy" id="97028"/>
    <lineage>
        <taxon>Eukaryota</taxon>
        <taxon>Viridiplantae</taxon>
        <taxon>Streptophyta</taxon>
        <taxon>Embryophyta</taxon>
        <taxon>Tracheophyta</taxon>
        <taxon>Spermatophyta</taxon>
        <taxon>Magnoliopsida</taxon>
        <taxon>eudicotyledons</taxon>
        <taxon>Gunneridae</taxon>
        <taxon>Pentapetalae</taxon>
        <taxon>rosids</taxon>
        <taxon>fabids</taxon>
        <taxon>Fabales</taxon>
        <taxon>Fabaceae</taxon>
        <taxon>Papilionoideae</taxon>
        <taxon>50 kb inversion clade</taxon>
        <taxon>NPAAA clade</taxon>
        <taxon>Hologalegina</taxon>
        <taxon>IRL clade</taxon>
        <taxon>Trifolieae</taxon>
        <taxon>Trifolium</taxon>
    </lineage>
</organism>
<reference evidence="1 2" key="1">
    <citation type="journal article" date="2018" name="Front. Plant Sci.">
        <title>Red Clover (Trifolium pratense) and Zigzag Clover (T. medium) - A Picture of Genomic Similarities and Differences.</title>
        <authorList>
            <person name="Dluhosova J."/>
            <person name="Istvanek J."/>
            <person name="Nedelnik J."/>
            <person name="Repkova J."/>
        </authorList>
    </citation>
    <scope>NUCLEOTIDE SEQUENCE [LARGE SCALE GENOMIC DNA]</scope>
    <source>
        <strain evidence="2">cv. 10/8</strain>
        <tissue evidence="1">Leaf</tissue>
    </source>
</reference>
<feature type="non-terminal residue" evidence="1">
    <location>
        <position position="19"/>
    </location>
</feature>
<dbReference type="EMBL" id="LXQA010027274">
    <property type="protein sequence ID" value="MCH94414.1"/>
    <property type="molecule type" value="Genomic_DNA"/>
</dbReference>